<proteinExistence type="predicted"/>
<reference evidence="2 3" key="1">
    <citation type="submission" date="2019-03" db="EMBL/GenBank/DDBJ databases">
        <title>First draft genome of Liparis tanakae, snailfish: a comprehensive survey of snailfish specific genes.</title>
        <authorList>
            <person name="Kim W."/>
            <person name="Song I."/>
            <person name="Jeong J.-H."/>
            <person name="Kim D."/>
            <person name="Kim S."/>
            <person name="Ryu S."/>
            <person name="Song J.Y."/>
            <person name="Lee S.K."/>
        </authorList>
    </citation>
    <scope>NUCLEOTIDE SEQUENCE [LARGE SCALE GENOMIC DNA]</scope>
    <source>
        <tissue evidence="2">Muscle</tissue>
    </source>
</reference>
<name>A0A4Z2G3K1_9TELE</name>
<dbReference type="AlphaFoldDB" id="A0A4Z2G3K1"/>
<accession>A0A4Z2G3K1</accession>
<keyword evidence="3" id="KW-1185">Reference proteome</keyword>
<gene>
    <name evidence="2" type="ORF">EYF80_041665</name>
</gene>
<feature type="compositionally biased region" description="Basic and acidic residues" evidence="1">
    <location>
        <begin position="149"/>
        <end position="166"/>
    </location>
</feature>
<organism evidence="2 3">
    <name type="scientific">Liparis tanakae</name>
    <name type="common">Tanaka's snailfish</name>
    <dbReference type="NCBI Taxonomy" id="230148"/>
    <lineage>
        <taxon>Eukaryota</taxon>
        <taxon>Metazoa</taxon>
        <taxon>Chordata</taxon>
        <taxon>Craniata</taxon>
        <taxon>Vertebrata</taxon>
        <taxon>Euteleostomi</taxon>
        <taxon>Actinopterygii</taxon>
        <taxon>Neopterygii</taxon>
        <taxon>Teleostei</taxon>
        <taxon>Neoteleostei</taxon>
        <taxon>Acanthomorphata</taxon>
        <taxon>Eupercaria</taxon>
        <taxon>Perciformes</taxon>
        <taxon>Cottioidei</taxon>
        <taxon>Cottales</taxon>
        <taxon>Liparidae</taxon>
        <taxon>Liparis</taxon>
    </lineage>
</organism>
<protein>
    <submittedName>
        <fullName evidence="2">Uncharacterized protein</fullName>
    </submittedName>
</protein>
<evidence type="ECO:0000313" key="2">
    <source>
        <dbReference type="EMBL" id="TNN48147.1"/>
    </source>
</evidence>
<comment type="caution">
    <text evidence="2">The sequence shown here is derived from an EMBL/GenBank/DDBJ whole genome shotgun (WGS) entry which is preliminary data.</text>
</comment>
<dbReference type="Proteomes" id="UP000314294">
    <property type="component" value="Unassembled WGS sequence"/>
</dbReference>
<evidence type="ECO:0000256" key="1">
    <source>
        <dbReference type="SAM" id="MobiDB-lite"/>
    </source>
</evidence>
<dbReference type="EMBL" id="SRLO01000709">
    <property type="protein sequence ID" value="TNN48147.1"/>
    <property type="molecule type" value="Genomic_DNA"/>
</dbReference>
<feature type="region of interest" description="Disordered" evidence="1">
    <location>
        <begin position="48"/>
        <end position="100"/>
    </location>
</feature>
<feature type="region of interest" description="Disordered" evidence="1">
    <location>
        <begin position="142"/>
        <end position="166"/>
    </location>
</feature>
<evidence type="ECO:0000313" key="3">
    <source>
        <dbReference type="Proteomes" id="UP000314294"/>
    </source>
</evidence>
<sequence>MAAAFTSAIMSTPSCALEYNVHAFNAVPGGQRERKCVPWSFVQSVTQEQEVIDSSSHGEKRVTPGDQQDQEGEGDGSEHPDGQGVGFHVVDGDEGPKPGLTVVATAERRLGSTPLLSKASCTTRSMLSLWSCWATVGMMPPVLRRSGGKKGDKDESEISKEKISLI</sequence>